<keyword evidence="6" id="KW-1185">Reference proteome</keyword>
<dbReference type="Gene3D" id="1.10.150.240">
    <property type="entry name" value="Putative phosphatase, domain 2"/>
    <property type="match status" value="1"/>
</dbReference>
<dbReference type="InterPro" id="IPR050155">
    <property type="entry name" value="HAD-like_hydrolase_sf"/>
</dbReference>
<keyword evidence="5" id="KW-0378">Hydrolase</keyword>
<gene>
    <name evidence="5" type="ORF">ACFOGP_11160</name>
</gene>
<evidence type="ECO:0000256" key="3">
    <source>
        <dbReference type="ARBA" id="ARBA00006171"/>
    </source>
</evidence>
<organism evidence="5 6">
    <name type="scientific">Psychromarinibacter halotolerans</name>
    <dbReference type="NCBI Taxonomy" id="1775175"/>
    <lineage>
        <taxon>Bacteria</taxon>
        <taxon>Pseudomonadati</taxon>
        <taxon>Pseudomonadota</taxon>
        <taxon>Alphaproteobacteria</taxon>
        <taxon>Rhodobacterales</taxon>
        <taxon>Paracoccaceae</taxon>
        <taxon>Psychromarinibacter</taxon>
    </lineage>
</organism>
<dbReference type="SUPFAM" id="SSF56784">
    <property type="entry name" value="HAD-like"/>
    <property type="match status" value="1"/>
</dbReference>
<dbReference type="SFLD" id="SFLDS00003">
    <property type="entry name" value="Haloacid_Dehalogenase"/>
    <property type="match status" value="1"/>
</dbReference>
<name>A0ABV7GSH9_9RHOB</name>
<dbReference type="PANTHER" id="PTHR43434:SF1">
    <property type="entry name" value="PHOSPHOGLYCOLATE PHOSPHATASE"/>
    <property type="match status" value="1"/>
</dbReference>
<dbReference type="InterPro" id="IPR023198">
    <property type="entry name" value="PGP-like_dom2"/>
</dbReference>
<proteinExistence type="inferred from homology"/>
<dbReference type="SFLD" id="SFLDG01129">
    <property type="entry name" value="C1.5:_HAD__Beta-PGM__Phosphata"/>
    <property type="match status" value="1"/>
</dbReference>
<comment type="caution">
    <text evidence="5">The sequence shown here is derived from an EMBL/GenBank/DDBJ whole genome shotgun (WGS) entry which is preliminary data.</text>
</comment>
<dbReference type="InterPro" id="IPR006439">
    <property type="entry name" value="HAD-SF_hydro_IA"/>
</dbReference>
<comment type="catalytic activity">
    <reaction evidence="1">
        <text>2-phosphoglycolate + H2O = glycolate + phosphate</text>
        <dbReference type="Rhea" id="RHEA:14369"/>
        <dbReference type="ChEBI" id="CHEBI:15377"/>
        <dbReference type="ChEBI" id="CHEBI:29805"/>
        <dbReference type="ChEBI" id="CHEBI:43474"/>
        <dbReference type="ChEBI" id="CHEBI:58033"/>
        <dbReference type="EC" id="3.1.3.18"/>
    </reaction>
</comment>
<evidence type="ECO:0000256" key="1">
    <source>
        <dbReference type="ARBA" id="ARBA00000830"/>
    </source>
</evidence>
<accession>A0ABV7GSH9</accession>
<dbReference type="NCBIfam" id="TIGR01549">
    <property type="entry name" value="HAD-SF-IA-v1"/>
    <property type="match status" value="1"/>
</dbReference>
<dbReference type="Proteomes" id="UP001595632">
    <property type="component" value="Unassembled WGS sequence"/>
</dbReference>
<dbReference type="RefSeq" id="WP_275633244.1">
    <property type="nucleotide sequence ID" value="NZ_JARGYD010000004.1"/>
</dbReference>
<sequence>MAKIQGLLFDKDGTLFDFEATWNAWAAATLTDFAQGDIERASELGARIGFDFAAGRFDPGSPVIAGTPDDIVLLLGPGVPELSGEEIVARLNANAAKATQVEAVPLVPLFTGFRDAGLKLGIATNDAEVPARAHIEAAGLSGMFDFIAGYDSGHGGKPDPGMCLAFAEAVGLAPGAIAMIGDSTHDLEAGRAAGMHCVAVLTGMADADTLAPHADIVLRNIGEIDDWLAVRSEH</sequence>
<dbReference type="Gene3D" id="3.40.50.1000">
    <property type="entry name" value="HAD superfamily/HAD-like"/>
    <property type="match status" value="1"/>
</dbReference>
<dbReference type="InterPro" id="IPR023214">
    <property type="entry name" value="HAD_sf"/>
</dbReference>
<dbReference type="GO" id="GO:0016787">
    <property type="term" value="F:hydrolase activity"/>
    <property type="evidence" value="ECO:0007669"/>
    <property type="project" value="UniProtKB-KW"/>
</dbReference>
<dbReference type="EC" id="3.1.3.18" evidence="4"/>
<reference evidence="6" key="1">
    <citation type="journal article" date="2019" name="Int. J. Syst. Evol. Microbiol.">
        <title>The Global Catalogue of Microorganisms (GCM) 10K type strain sequencing project: providing services to taxonomists for standard genome sequencing and annotation.</title>
        <authorList>
            <consortium name="The Broad Institute Genomics Platform"/>
            <consortium name="The Broad Institute Genome Sequencing Center for Infectious Disease"/>
            <person name="Wu L."/>
            <person name="Ma J."/>
        </authorList>
    </citation>
    <scope>NUCLEOTIDE SEQUENCE [LARGE SCALE GENOMIC DNA]</scope>
    <source>
        <strain evidence="6">KCTC 52366</strain>
    </source>
</reference>
<evidence type="ECO:0000313" key="6">
    <source>
        <dbReference type="Proteomes" id="UP001595632"/>
    </source>
</evidence>
<evidence type="ECO:0000256" key="2">
    <source>
        <dbReference type="ARBA" id="ARBA00004818"/>
    </source>
</evidence>
<evidence type="ECO:0000256" key="4">
    <source>
        <dbReference type="ARBA" id="ARBA00013078"/>
    </source>
</evidence>
<protein>
    <recommendedName>
        <fullName evidence="4">phosphoglycolate phosphatase</fullName>
        <ecNumber evidence="4">3.1.3.18</ecNumber>
    </recommendedName>
</protein>
<evidence type="ECO:0000313" key="5">
    <source>
        <dbReference type="EMBL" id="MFC3143273.1"/>
    </source>
</evidence>
<dbReference type="NCBIfam" id="TIGR01509">
    <property type="entry name" value="HAD-SF-IA-v3"/>
    <property type="match status" value="1"/>
</dbReference>
<dbReference type="Pfam" id="PF00702">
    <property type="entry name" value="Hydrolase"/>
    <property type="match status" value="1"/>
</dbReference>
<dbReference type="InterPro" id="IPR036412">
    <property type="entry name" value="HAD-like_sf"/>
</dbReference>
<comment type="similarity">
    <text evidence="3">Belongs to the HAD-like hydrolase superfamily. CbbY/CbbZ/Gph/YieH family.</text>
</comment>
<comment type="pathway">
    <text evidence="2">Organic acid metabolism; glycolate biosynthesis; glycolate from 2-phosphoglycolate: step 1/1.</text>
</comment>
<dbReference type="PANTHER" id="PTHR43434">
    <property type="entry name" value="PHOSPHOGLYCOLATE PHOSPHATASE"/>
    <property type="match status" value="1"/>
</dbReference>
<dbReference type="EMBL" id="JBHRTB010000010">
    <property type="protein sequence ID" value="MFC3143273.1"/>
    <property type="molecule type" value="Genomic_DNA"/>
</dbReference>